<evidence type="ECO:0000313" key="8">
    <source>
        <dbReference type="Proteomes" id="UP001501771"/>
    </source>
</evidence>
<dbReference type="Pfam" id="PF08031">
    <property type="entry name" value="BBE"/>
    <property type="match status" value="1"/>
</dbReference>
<keyword evidence="3" id="KW-0285">Flavoprotein</keyword>
<dbReference type="PANTHER" id="PTHR42973">
    <property type="entry name" value="BINDING OXIDOREDUCTASE, PUTATIVE (AFU_ORTHOLOGUE AFUA_1G17690)-RELATED"/>
    <property type="match status" value="1"/>
</dbReference>
<dbReference type="RefSeq" id="WP_344154090.1">
    <property type="nucleotide sequence ID" value="NZ_BAAAQR010000010.1"/>
</dbReference>
<dbReference type="Pfam" id="PF01565">
    <property type="entry name" value="FAD_binding_4"/>
    <property type="match status" value="1"/>
</dbReference>
<comment type="cofactor">
    <cofactor evidence="1">
        <name>FAD</name>
        <dbReference type="ChEBI" id="CHEBI:57692"/>
    </cofactor>
</comment>
<dbReference type="EMBL" id="BAAAQR010000010">
    <property type="protein sequence ID" value="GAA2150257.1"/>
    <property type="molecule type" value="Genomic_DNA"/>
</dbReference>
<dbReference type="Gene3D" id="3.30.465.10">
    <property type="match status" value="1"/>
</dbReference>
<dbReference type="Proteomes" id="UP001501771">
    <property type="component" value="Unassembled WGS sequence"/>
</dbReference>
<comment type="similarity">
    <text evidence="2">Belongs to the oxygen-dependent FAD-linked oxidoreductase family.</text>
</comment>
<evidence type="ECO:0000256" key="4">
    <source>
        <dbReference type="ARBA" id="ARBA00022827"/>
    </source>
</evidence>
<comment type="caution">
    <text evidence="7">The sequence shown here is derived from an EMBL/GenBank/DDBJ whole genome shotgun (WGS) entry which is preliminary data.</text>
</comment>
<evidence type="ECO:0000256" key="1">
    <source>
        <dbReference type="ARBA" id="ARBA00001974"/>
    </source>
</evidence>
<dbReference type="InterPro" id="IPR006094">
    <property type="entry name" value="Oxid_FAD_bind_N"/>
</dbReference>
<dbReference type="Gene3D" id="3.30.43.10">
    <property type="entry name" value="Uridine Diphospho-n-acetylenolpyruvylglucosamine Reductase, domain 2"/>
    <property type="match status" value="1"/>
</dbReference>
<keyword evidence="4" id="KW-0274">FAD</keyword>
<dbReference type="PANTHER" id="PTHR42973:SF39">
    <property type="entry name" value="FAD-BINDING PCMH-TYPE DOMAIN-CONTAINING PROTEIN"/>
    <property type="match status" value="1"/>
</dbReference>
<gene>
    <name evidence="7" type="ORF">GCM10009844_30980</name>
</gene>
<reference evidence="7 8" key="1">
    <citation type="journal article" date="2019" name="Int. J. Syst. Evol. Microbiol.">
        <title>The Global Catalogue of Microorganisms (GCM) 10K type strain sequencing project: providing services to taxonomists for standard genome sequencing and annotation.</title>
        <authorList>
            <consortium name="The Broad Institute Genomics Platform"/>
            <consortium name="The Broad Institute Genome Sequencing Center for Infectious Disease"/>
            <person name="Wu L."/>
            <person name="Ma J."/>
        </authorList>
    </citation>
    <scope>NUCLEOTIDE SEQUENCE [LARGE SCALE GENOMIC DNA]</scope>
    <source>
        <strain evidence="7 8">JCM 16022</strain>
    </source>
</reference>
<dbReference type="InterPro" id="IPR016166">
    <property type="entry name" value="FAD-bd_PCMH"/>
</dbReference>
<dbReference type="InterPro" id="IPR016167">
    <property type="entry name" value="FAD-bd_PCMH_sub1"/>
</dbReference>
<name>A0ABN2ZYY7_9ACTN</name>
<keyword evidence="5" id="KW-0560">Oxidoreductase</keyword>
<evidence type="ECO:0000256" key="5">
    <source>
        <dbReference type="ARBA" id="ARBA00023002"/>
    </source>
</evidence>
<dbReference type="InterPro" id="IPR036318">
    <property type="entry name" value="FAD-bd_PCMH-like_sf"/>
</dbReference>
<organism evidence="7 8">
    <name type="scientific">Nocardioides koreensis</name>
    <dbReference type="NCBI Taxonomy" id="433651"/>
    <lineage>
        <taxon>Bacteria</taxon>
        <taxon>Bacillati</taxon>
        <taxon>Actinomycetota</taxon>
        <taxon>Actinomycetes</taxon>
        <taxon>Propionibacteriales</taxon>
        <taxon>Nocardioidaceae</taxon>
        <taxon>Nocardioides</taxon>
    </lineage>
</organism>
<dbReference type="InterPro" id="IPR050416">
    <property type="entry name" value="FAD-linked_Oxidoreductase"/>
</dbReference>
<evidence type="ECO:0000259" key="6">
    <source>
        <dbReference type="PROSITE" id="PS51387"/>
    </source>
</evidence>
<protein>
    <submittedName>
        <fullName evidence="7">FAD-binding oxidoreductase</fullName>
    </submittedName>
</protein>
<keyword evidence="8" id="KW-1185">Reference proteome</keyword>
<dbReference type="InterPro" id="IPR012951">
    <property type="entry name" value="BBE"/>
</dbReference>
<dbReference type="InterPro" id="IPR016169">
    <property type="entry name" value="FAD-bd_PCMH_sub2"/>
</dbReference>
<evidence type="ECO:0000256" key="3">
    <source>
        <dbReference type="ARBA" id="ARBA00022630"/>
    </source>
</evidence>
<accession>A0ABN2ZYY7</accession>
<dbReference type="InterPro" id="IPR006093">
    <property type="entry name" value="Oxy_OxRdtase_FAD_BS"/>
</dbReference>
<proteinExistence type="inferred from homology"/>
<feature type="domain" description="FAD-binding PCMH-type" evidence="6">
    <location>
        <begin position="21"/>
        <end position="192"/>
    </location>
</feature>
<dbReference type="PROSITE" id="PS51387">
    <property type="entry name" value="FAD_PCMH"/>
    <property type="match status" value="1"/>
</dbReference>
<evidence type="ECO:0000256" key="2">
    <source>
        <dbReference type="ARBA" id="ARBA00005466"/>
    </source>
</evidence>
<dbReference type="Gene3D" id="3.40.462.20">
    <property type="match status" value="1"/>
</dbReference>
<evidence type="ECO:0000313" key="7">
    <source>
        <dbReference type="EMBL" id="GAA2150257.1"/>
    </source>
</evidence>
<dbReference type="SUPFAM" id="SSF56176">
    <property type="entry name" value="FAD-binding/transporter-associated domain-like"/>
    <property type="match status" value="1"/>
</dbReference>
<dbReference type="PROSITE" id="PS00862">
    <property type="entry name" value="OX2_COVAL_FAD"/>
    <property type="match status" value="1"/>
</dbReference>
<sequence length="444" mass="47755">MQWIGPGDASYDEQRALFNSMIDKRPRLIGSCETTADVKSALDRARREGLEVAIRSGGHSVAGQSTNDNGLVIDLRAMKGVEIDPQRRRARVAGGCTWAEFDAAAQRHGLATTGGRVSTTGVAGLTLGGGSGWLERKHGLACDNLVAVEMVTADGRELRADDSQHQDLLWASKGGGGNFGVVTALEFALHPVGPTILGGLMAWPGDAAAQISRAYRDWADVAPDELGSGLVLLSGPPEEFIPPHLQNQPMVAIAVMWSGDIAEGTDFLQPLRFFEPDLDVVGPMPYAELQSMIDDPPGLRQYWSADYHDTFPDEALELYLEAGANRASPITQHLLLPWGGVLSDIDEDSTPLAQRHARWVTHPFATWEDAADDAANIAWVKDYRAANAPYTTGGVYLNFIGDEGSERISAAFGAKLDRLAAIKAEYDPGNIFAGNQNIQPRVSA</sequence>